<dbReference type="InterPro" id="IPR007396">
    <property type="entry name" value="TR_PAI2-type"/>
</dbReference>
<dbReference type="EMBL" id="WVHS01000001">
    <property type="protein sequence ID" value="MXV14399.1"/>
    <property type="molecule type" value="Genomic_DNA"/>
</dbReference>
<keyword evidence="2" id="KW-1185">Reference proteome</keyword>
<dbReference type="InterPro" id="IPR012349">
    <property type="entry name" value="Split_barrel_FMN-bd"/>
</dbReference>
<dbReference type="AlphaFoldDB" id="A0A7K1XUF6"/>
<name>A0A7K1XUF6_9SPHI</name>
<dbReference type="RefSeq" id="WP_160905373.1">
    <property type="nucleotide sequence ID" value="NZ_WVHS01000001.1"/>
</dbReference>
<comment type="caution">
    <text evidence="1">The sequence shown here is derived from an EMBL/GenBank/DDBJ whole genome shotgun (WGS) entry which is preliminary data.</text>
</comment>
<reference evidence="1 2" key="1">
    <citation type="submission" date="2019-11" db="EMBL/GenBank/DDBJ databases">
        <title>Pedobacter sp. HMF7056 Genome sequencing and assembly.</title>
        <authorList>
            <person name="Kang H."/>
            <person name="Kim H."/>
            <person name="Joh K."/>
        </authorList>
    </citation>
    <scope>NUCLEOTIDE SEQUENCE [LARGE SCALE GENOMIC DNA]</scope>
    <source>
        <strain evidence="1 2">HMF7056</strain>
    </source>
</reference>
<evidence type="ECO:0000313" key="1">
    <source>
        <dbReference type="EMBL" id="MXV14399.1"/>
    </source>
</evidence>
<dbReference type="PANTHER" id="PTHR35802:SF1">
    <property type="entry name" value="PROTEASE SYNTHASE AND SPORULATION PROTEIN PAI 2"/>
    <property type="match status" value="1"/>
</dbReference>
<dbReference type="Gene3D" id="2.30.110.10">
    <property type="entry name" value="Electron Transport, Fmn-binding Protein, Chain A"/>
    <property type="match status" value="1"/>
</dbReference>
<sequence length="204" mass="23737">MYIPKNYLLTDFAAITSFMQQYSFGTLVSNHENIPEATHIPFVIEVIGDQVHISSHMARSNPQAARMENQEVLIIFTEPHAYISPRHYEKEQNVPTWNYLAVHVYGRVQVTNDPQRKQELLEKMIGTYEKGYMEQWKRLPEQFKANNIKGITAFEIEITDIQAKNKLSQNKTETERKSIISELGNSGDTNERDIARYMSQLEIR</sequence>
<evidence type="ECO:0000313" key="2">
    <source>
        <dbReference type="Proteomes" id="UP000451233"/>
    </source>
</evidence>
<dbReference type="SUPFAM" id="SSF50475">
    <property type="entry name" value="FMN-binding split barrel"/>
    <property type="match status" value="1"/>
</dbReference>
<dbReference type="PANTHER" id="PTHR35802">
    <property type="entry name" value="PROTEASE SYNTHASE AND SPORULATION PROTEIN PAI 2"/>
    <property type="match status" value="1"/>
</dbReference>
<proteinExistence type="predicted"/>
<organism evidence="1 2">
    <name type="scientific">Hufsiella ginkgonis</name>
    <dbReference type="NCBI Taxonomy" id="2695274"/>
    <lineage>
        <taxon>Bacteria</taxon>
        <taxon>Pseudomonadati</taxon>
        <taxon>Bacteroidota</taxon>
        <taxon>Sphingobacteriia</taxon>
        <taxon>Sphingobacteriales</taxon>
        <taxon>Sphingobacteriaceae</taxon>
        <taxon>Hufsiella</taxon>
    </lineage>
</organism>
<dbReference type="PIRSF" id="PIRSF010372">
    <property type="entry name" value="PaiB"/>
    <property type="match status" value="1"/>
</dbReference>
<protein>
    <submittedName>
        <fullName evidence="1">FMN-binding negative transcriptional regulator</fullName>
    </submittedName>
</protein>
<accession>A0A7K1XUF6</accession>
<dbReference type="Pfam" id="PF04299">
    <property type="entry name" value="FMN_bind_2"/>
    <property type="match status" value="1"/>
</dbReference>
<gene>
    <name evidence="1" type="ORF">GS398_03750</name>
</gene>
<dbReference type="Proteomes" id="UP000451233">
    <property type="component" value="Unassembled WGS sequence"/>
</dbReference>